<dbReference type="OrthoDB" id="5408362at2759"/>
<gene>
    <name evidence="1" type="ORF">HO173_002471</name>
</gene>
<accession>A0A8H6G285</accession>
<dbReference type="RefSeq" id="XP_037168497.1">
    <property type="nucleotide sequence ID" value="XM_037304404.1"/>
</dbReference>
<evidence type="ECO:0000313" key="1">
    <source>
        <dbReference type="EMBL" id="KAF6239210.1"/>
    </source>
</evidence>
<sequence length="106" mass="11813">MSLDHCRAPSESSAPRIFTEDMSMLREANAKAGSELGALMMMPQSLDYVKPREADAKAEPKPEIIQMMSESLDYVKPREADAEADLEPGSIQMMSESLDYVKCEPR</sequence>
<dbReference type="GeneID" id="59284144"/>
<proteinExistence type="predicted"/>
<dbReference type="Proteomes" id="UP000578531">
    <property type="component" value="Unassembled WGS sequence"/>
</dbReference>
<name>A0A8H6G285_9LECA</name>
<comment type="caution">
    <text evidence="1">The sequence shown here is derived from an EMBL/GenBank/DDBJ whole genome shotgun (WGS) entry which is preliminary data.</text>
</comment>
<protein>
    <submittedName>
        <fullName evidence="1">Uncharacterized protein</fullName>
    </submittedName>
</protein>
<dbReference type="AlphaFoldDB" id="A0A8H6G285"/>
<reference evidence="1 2" key="1">
    <citation type="journal article" date="2020" name="Genomics">
        <title>Complete, high-quality genomes from long-read metagenomic sequencing of two wolf lichen thalli reveals enigmatic genome architecture.</title>
        <authorList>
            <person name="McKenzie S.K."/>
            <person name="Walston R.F."/>
            <person name="Allen J.L."/>
        </authorList>
    </citation>
    <scope>NUCLEOTIDE SEQUENCE [LARGE SCALE GENOMIC DNA]</scope>
    <source>
        <strain evidence="1">WasteWater2</strain>
    </source>
</reference>
<dbReference type="EMBL" id="JACCJC010000006">
    <property type="protein sequence ID" value="KAF6239210.1"/>
    <property type="molecule type" value="Genomic_DNA"/>
</dbReference>
<organism evidence="1 2">
    <name type="scientific">Letharia columbiana</name>
    <dbReference type="NCBI Taxonomy" id="112416"/>
    <lineage>
        <taxon>Eukaryota</taxon>
        <taxon>Fungi</taxon>
        <taxon>Dikarya</taxon>
        <taxon>Ascomycota</taxon>
        <taxon>Pezizomycotina</taxon>
        <taxon>Lecanoromycetes</taxon>
        <taxon>OSLEUM clade</taxon>
        <taxon>Lecanoromycetidae</taxon>
        <taxon>Lecanorales</taxon>
        <taxon>Lecanorineae</taxon>
        <taxon>Parmeliaceae</taxon>
        <taxon>Letharia</taxon>
    </lineage>
</organism>
<keyword evidence="2" id="KW-1185">Reference proteome</keyword>
<evidence type="ECO:0000313" key="2">
    <source>
        <dbReference type="Proteomes" id="UP000578531"/>
    </source>
</evidence>